<accession>A0A2T4ASA0</accession>
<protein>
    <recommendedName>
        <fullName evidence="6">Major facilitator superfamily (MFS) profile domain-containing protein</fullName>
    </recommendedName>
</protein>
<feature type="transmembrane region" description="Helical" evidence="5">
    <location>
        <begin position="111"/>
        <end position="129"/>
    </location>
</feature>
<reference evidence="7 8" key="1">
    <citation type="submission" date="2016-07" db="EMBL/GenBank/DDBJ databases">
        <title>Multiple horizontal gene transfer events from other fungi enriched the ability of initially mycotrophic Trichoderma (Ascomycota) to feed on dead plant biomass.</title>
        <authorList>
            <consortium name="DOE Joint Genome Institute"/>
            <person name="Aerts A."/>
            <person name="Atanasova L."/>
            <person name="Chenthamara K."/>
            <person name="Zhang J."/>
            <person name="Grujic M."/>
            <person name="Henrissat B."/>
            <person name="Kuo A."/>
            <person name="Salamov A."/>
            <person name="Lipzen A."/>
            <person name="Labutti K."/>
            <person name="Barry K."/>
            <person name="Miao Y."/>
            <person name="Rahimi M.J."/>
            <person name="Shen Q."/>
            <person name="Grigoriev I.V."/>
            <person name="Kubicek C.P."/>
            <person name="Druzhinina I.S."/>
        </authorList>
    </citation>
    <scope>NUCLEOTIDE SEQUENCE [LARGE SCALE GENOMIC DNA]</scope>
    <source>
        <strain evidence="7 8">CBS 226.95</strain>
    </source>
</reference>
<dbReference type="SUPFAM" id="SSF103473">
    <property type="entry name" value="MFS general substrate transporter"/>
    <property type="match status" value="1"/>
</dbReference>
<dbReference type="InterPro" id="IPR020846">
    <property type="entry name" value="MFS_dom"/>
</dbReference>
<sequence>MATCTVALTAIDSSSRQSLEYSSANQSPESDDEAPRMSLLRKLAVIIQLSGVNFASSAVNGLVVVGLPTITADLKLDPSLAFWPTSVSSLANASTILLAGSVADSIGPRPVNIAGGVVTGAFILAAGACKTGPQLIVMRALQGIGYAMHLVSSVAIVTHTLPRGRPRNFAFSCLGLSQPLGFSFGLVLGGILQDLIGWRAAWYIYGGLTLALSVVAAWALPNFQNEGTFKGTMRNLKVRVDWVGALLASIFMTLLSYLFAIRDPKSIVFICLIAMSLPLFVGWVHRQVKLGKPALIPNALWKDTAFSSICGTVALSFGVTTCMELFASLFFQEVQHLSPLQTGLRIMPSLLVGVALNVTTGLFVHRVPALWIVTVSSIICSVAPLLMAVIKVQSPYWANAFIAQVLAPMSTDVLFTVGLIIISDNFPDNTQALAGAVFNTASQLGQALTLGIMQIVSTLVTKDYSDKILPMARLEGLRASFWTMFGFMMLCTLWGAIGLRNTGRVGLKRD</sequence>
<feature type="transmembrane region" description="Helical" evidence="5">
    <location>
        <begin position="305"/>
        <end position="331"/>
    </location>
</feature>
<keyword evidence="4 5" id="KW-0472">Membrane</keyword>
<evidence type="ECO:0000256" key="2">
    <source>
        <dbReference type="ARBA" id="ARBA00022692"/>
    </source>
</evidence>
<dbReference type="RefSeq" id="XP_024779620.1">
    <property type="nucleotide sequence ID" value="XM_024920243.1"/>
</dbReference>
<feature type="transmembrane region" description="Helical" evidence="5">
    <location>
        <begin position="401"/>
        <end position="422"/>
    </location>
</feature>
<feature type="transmembrane region" description="Helical" evidence="5">
    <location>
        <begin position="369"/>
        <end position="389"/>
    </location>
</feature>
<dbReference type="EMBL" id="KZ679675">
    <property type="protein sequence ID" value="PTB59943.1"/>
    <property type="molecule type" value="Genomic_DNA"/>
</dbReference>
<comment type="subcellular location">
    <subcellularLocation>
        <location evidence="1">Membrane</location>
        <topology evidence="1">Multi-pass membrane protein</topology>
    </subcellularLocation>
</comment>
<feature type="transmembrane region" description="Helical" evidence="5">
    <location>
        <begin position="240"/>
        <end position="260"/>
    </location>
</feature>
<dbReference type="PROSITE" id="PS50850">
    <property type="entry name" value="MFS"/>
    <property type="match status" value="1"/>
</dbReference>
<gene>
    <name evidence="7" type="ORF">M431DRAFT_514499</name>
</gene>
<evidence type="ECO:0000256" key="3">
    <source>
        <dbReference type="ARBA" id="ARBA00022989"/>
    </source>
</evidence>
<dbReference type="PANTHER" id="PTHR42718:SF27">
    <property type="entry name" value="TRANSPORTER, PUTATIVE-RELATED"/>
    <property type="match status" value="1"/>
</dbReference>
<dbReference type="GO" id="GO:0016020">
    <property type="term" value="C:membrane"/>
    <property type="evidence" value="ECO:0007669"/>
    <property type="project" value="UniProtKB-SubCell"/>
</dbReference>
<dbReference type="InterPro" id="IPR011701">
    <property type="entry name" value="MFS"/>
</dbReference>
<feature type="transmembrane region" description="Helical" evidence="5">
    <location>
        <begin position="136"/>
        <end position="157"/>
    </location>
</feature>
<dbReference type="GeneID" id="36628812"/>
<dbReference type="Gene3D" id="1.20.1250.20">
    <property type="entry name" value="MFS general substrate transporter like domains"/>
    <property type="match status" value="1"/>
</dbReference>
<proteinExistence type="predicted"/>
<dbReference type="Pfam" id="PF07690">
    <property type="entry name" value="MFS_1"/>
    <property type="match status" value="1"/>
</dbReference>
<feature type="transmembrane region" description="Helical" evidence="5">
    <location>
        <begin position="343"/>
        <end position="363"/>
    </location>
</feature>
<evidence type="ECO:0000256" key="4">
    <source>
        <dbReference type="ARBA" id="ARBA00023136"/>
    </source>
</evidence>
<feature type="transmembrane region" description="Helical" evidence="5">
    <location>
        <begin position="479"/>
        <end position="499"/>
    </location>
</feature>
<keyword evidence="3 5" id="KW-1133">Transmembrane helix</keyword>
<organism evidence="7 8">
    <name type="scientific">Trichoderma harzianum CBS 226.95</name>
    <dbReference type="NCBI Taxonomy" id="983964"/>
    <lineage>
        <taxon>Eukaryota</taxon>
        <taxon>Fungi</taxon>
        <taxon>Dikarya</taxon>
        <taxon>Ascomycota</taxon>
        <taxon>Pezizomycotina</taxon>
        <taxon>Sordariomycetes</taxon>
        <taxon>Hypocreomycetidae</taxon>
        <taxon>Hypocreales</taxon>
        <taxon>Hypocreaceae</taxon>
        <taxon>Trichoderma</taxon>
    </lineage>
</organism>
<dbReference type="Gene3D" id="1.20.1720.10">
    <property type="entry name" value="Multidrug resistance protein D"/>
    <property type="match status" value="1"/>
</dbReference>
<feature type="transmembrane region" description="Helical" evidence="5">
    <location>
        <begin position="200"/>
        <end position="220"/>
    </location>
</feature>
<feature type="transmembrane region" description="Helical" evidence="5">
    <location>
        <begin position="45"/>
        <end position="68"/>
    </location>
</feature>
<evidence type="ECO:0000256" key="1">
    <source>
        <dbReference type="ARBA" id="ARBA00004141"/>
    </source>
</evidence>
<dbReference type="Proteomes" id="UP000241690">
    <property type="component" value="Unassembled WGS sequence"/>
</dbReference>
<dbReference type="AlphaFoldDB" id="A0A2T4ASA0"/>
<evidence type="ECO:0000256" key="5">
    <source>
        <dbReference type="SAM" id="Phobius"/>
    </source>
</evidence>
<feature type="transmembrane region" description="Helical" evidence="5">
    <location>
        <begin position="169"/>
        <end position="188"/>
    </location>
</feature>
<dbReference type="GO" id="GO:0022857">
    <property type="term" value="F:transmembrane transporter activity"/>
    <property type="evidence" value="ECO:0007669"/>
    <property type="project" value="InterPro"/>
</dbReference>
<feature type="domain" description="Major facilitator superfamily (MFS) profile" evidence="6">
    <location>
        <begin position="45"/>
        <end position="503"/>
    </location>
</feature>
<dbReference type="PANTHER" id="PTHR42718">
    <property type="entry name" value="MAJOR FACILITATOR SUPERFAMILY MULTIDRUG TRANSPORTER MFSC"/>
    <property type="match status" value="1"/>
</dbReference>
<keyword evidence="2 5" id="KW-0812">Transmembrane</keyword>
<name>A0A2T4ASA0_TRIHA</name>
<dbReference type="InterPro" id="IPR036259">
    <property type="entry name" value="MFS_trans_sf"/>
</dbReference>
<feature type="transmembrane region" description="Helical" evidence="5">
    <location>
        <begin position="80"/>
        <end position="99"/>
    </location>
</feature>
<evidence type="ECO:0000313" key="7">
    <source>
        <dbReference type="EMBL" id="PTB59943.1"/>
    </source>
</evidence>
<evidence type="ECO:0000313" key="8">
    <source>
        <dbReference type="Proteomes" id="UP000241690"/>
    </source>
</evidence>
<keyword evidence="8" id="KW-1185">Reference proteome</keyword>
<evidence type="ECO:0000259" key="6">
    <source>
        <dbReference type="PROSITE" id="PS50850"/>
    </source>
</evidence>
<feature type="transmembrane region" description="Helical" evidence="5">
    <location>
        <begin position="267"/>
        <end position="285"/>
    </location>
</feature>